<protein>
    <submittedName>
        <fullName evidence="1">Uncharacterized protein</fullName>
    </submittedName>
</protein>
<sequence length="74" mass="7569">MVADTVGTPTTGGAVSLMMAMDMSRVGPLIIMKTIHVTTTAGIVDGISIMGKIIAVGVVTMGMTEAKFARRVTG</sequence>
<gene>
    <name evidence="1" type="ORF">GCM10007874_15560</name>
</gene>
<evidence type="ECO:0000313" key="1">
    <source>
        <dbReference type="EMBL" id="GLS18539.1"/>
    </source>
</evidence>
<keyword evidence="2" id="KW-1185">Reference proteome</keyword>
<accession>A0ABQ6CIJ6</accession>
<evidence type="ECO:0000313" key="2">
    <source>
        <dbReference type="Proteomes" id="UP001156882"/>
    </source>
</evidence>
<dbReference type="Proteomes" id="UP001156882">
    <property type="component" value="Unassembled WGS sequence"/>
</dbReference>
<proteinExistence type="predicted"/>
<comment type="caution">
    <text evidence="1">The sequence shown here is derived from an EMBL/GenBank/DDBJ whole genome shotgun (WGS) entry which is preliminary data.</text>
</comment>
<name>A0ABQ6CIJ6_9HYPH</name>
<organism evidence="1 2">
    <name type="scientific">Labrys miyagiensis</name>
    <dbReference type="NCBI Taxonomy" id="346912"/>
    <lineage>
        <taxon>Bacteria</taxon>
        <taxon>Pseudomonadati</taxon>
        <taxon>Pseudomonadota</taxon>
        <taxon>Alphaproteobacteria</taxon>
        <taxon>Hyphomicrobiales</taxon>
        <taxon>Xanthobacteraceae</taxon>
        <taxon>Labrys</taxon>
    </lineage>
</organism>
<dbReference type="EMBL" id="BSPC01000014">
    <property type="protein sequence ID" value="GLS18539.1"/>
    <property type="molecule type" value="Genomic_DNA"/>
</dbReference>
<reference evidence="2" key="1">
    <citation type="journal article" date="2019" name="Int. J. Syst. Evol. Microbiol.">
        <title>The Global Catalogue of Microorganisms (GCM) 10K type strain sequencing project: providing services to taxonomists for standard genome sequencing and annotation.</title>
        <authorList>
            <consortium name="The Broad Institute Genomics Platform"/>
            <consortium name="The Broad Institute Genome Sequencing Center for Infectious Disease"/>
            <person name="Wu L."/>
            <person name="Ma J."/>
        </authorList>
    </citation>
    <scope>NUCLEOTIDE SEQUENCE [LARGE SCALE GENOMIC DNA]</scope>
    <source>
        <strain evidence="2">NBRC 101365</strain>
    </source>
</reference>